<keyword evidence="2 4" id="KW-0238">DNA-binding</keyword>
<feature type="region of interest" description="Disordered" evidence="5">
    <location>
        <begin position="1"/>
        <end position="29"/>
    </location>
</feature>
<name>A0ABW9IJU8_STRGJ</name>
<keyword evidence="3" id="KW-0804">Transcription</keyword>
<evidence type="ECO:0000256" key="4">
    <source>
        <dbReference type="PROSITE-ProRule" id="PRU00335"/>
    </source>
</evidence>
<dbReference type="EMBL" id="JBJVNE010000010">
    <property type="protein sequence ID" value="MFM9648760.1"/>
    <property type="molecule type" value="Genomic_DNA"/>
</dbReference>
<evidence type="ECO:0000313" key="7">
    <source>
        <dbReference type="EMBL" id="MFM9648760.1"/>
    </source>
</evidence>
<reference evidence="7 8" key="1">
    <citation type="submission" date="2024-12" db="EMBL/GenBank/DDBJ databases">
        <title>Forecasting of Potato common scab and diversities of Pathogenic streptomyces spp. in china.</title>
        <authorList>
            <person name="Handique U."/>
            <person name="Wu J."/>
        </authorList>
    </citation>
    <scope>NUCLEOTIDE SEQUENCE [LARGE SCALE GENOMIC DNA]</scope>
    <source>
        <strain evidence="7 8">ZRIMU1585</strain>
    </source>
</reference>
<accession>A0ABW9IJU8</accession>
<organism evidence="7 8">
    <name type="scientific">Streptomyces galilaeus</name>
    <dbReference type="NCBI Taxonomy" id="33899"/>
    <lineage>
        <taxon>Bacteria</taxon>
        <taxon>Bacillati</taxon>
        <taxon>Actinomycetota</taxon>
        <taxon>Actinomycetes</taxon>
        <taxon>Kitasatosporales</taxon>
        <taxon>Streptomycetaceae</taxon>
        <taxon>Streptomyces</taxon>
    </lineage>
</organism>
<comment type="caution">
    <text evidence="7">The sequence shown here is derived from an EMBL/GenBank/DDBJ whole genome shotgun (WGS) entry which is preliminary data.</text>
</comment>
<dbReference type="PRINTS" id="PR00455">
    <property type="entry name" value="HTHTETR"/>
</dbReference>
<dbReference type="InterPro" id="IPR001647">
    <property type="entry name" value="HTH_TetR"/>
</dbReference>
<feature type="compositionally biased region" description="Low complexity" evidence="5">
    <location>
        <begin position="181"/>
        <end position="213"/>
    </location>
</feature>
<dbReference type="Gene3D" id="1.10.357.10">
    <property type="entry name" value="Tetracycline Repressor, domain 2"/>
    <property type="match status" value="2"/>
</dbReference>
<sequence length="279" mass="28647">MTSSTPAPLPTPSSSKTPSAPASLTERRKAATRMEIARAAAGLFAARGLKATRAEDIAQAAGIAPRTFYRYFASKEEAVAPLYAAGAQRWAEAVREAPPELTPPEALEHAVRQTLTPGVGISSASWEWVRTLIRLASASPALGKVWAEVCHASEGALGEVLRERAARTAATGLDNVAEPTGSDGSAGSAGPDKSAGSAGSTGSTGPAGSADSSHLADTTHLAEPTPRQRFVAAVAGAAVRVAVESWSTTDSPPHGPGGPAELALRNLEAVRGMEWREPE</sequence>
<dbReference type="Proteomes" id="UP001631993">
    <property type="component" value="Unassembled WGS sequence"/>
</dbReference>
<evidence type="ECO:0000259" key="6">
    <source>
        <dbReference type="PROSITE" id="PS50977"/>
    </source>
</evidence>
<proteinExistence type="predicted"/>
<gene>
    <name evidence="7" type="ORF">ACKI1S_21685</name>
</gene>
<evidence type="ECO:0000313" key="8">
    <source>
        <dbReference type="Proteomes" id="UP001631993"/>
    </source>
</evidence>
<feature type="DNA-binding region" description="H-T-H motif" evidence="4">
    <location>
        <begin position="53"/>
        <end position="72"/>
    </location>
</feature>
<evidence type="ECO:0000256" key="3">
    <source>
        <dbReference type="ARBA" id="ARBA00023163"/>
    </source>
</evidence>
<evidence type="ECO:0000256" key="1">
    <source>
        <dbReference type="ARBA" id="ARBA00023015"/>
    </source>
</evidence>
<dbReference type="InterPro" id="IPR009057">
    <property type="entry name" value="Homeodomain-like_sf"/>
</dbReference>
<dbReference type="RefSeq" id="WP_369278571.1">
    <property type="nucleotide sequence ID" value="NZ_JBJVMW010000007.1"/>
</dbReference>
<dbReference type="Pfam" id="PF00440">
    <property type="entry name" value="TetR_N"/>
    <property type="match status" value="1"/>
</dbReference>
<dbReference type="InterPro" id="IPR050109">
    <property type="entry name" value="HTH-type_TetR-like_transc_reg"/>
</dbReference>
<feature type="compositionally biased region" description="Low complexity" evidence="5">
    <location>
        <begin position="1"/>
        <end position="24"/>
    </location>
</feature>
<dbReference type="PROSITE" id="PS50977">
    <property type="entry name" value="HTH_TETR_2"/>
    <property type="match status" value="1"/>
</dbReference>
<dbReference type="PANTHER" id="PTHR30055:SF238">
    <property type="entry name" value="MYCOFACTOCIN BIOSYNTHESIS TRANSCRIPTIONAL REGULATOR MFTR-RELATED"/>
    <property type="match status" value="1"/>
</dbReference>
<protein>
    <submittedName>
        <fullName evidence="7">TetR/AcrR family transcriptional regulator</fullName>
    </submittedName>
</protein>
<dbReference type="SUPFAM" id="SSF46689">
    <property type="entry name" value="Homeodomain-like"/>
    <property type="match status" value="1"/>
</dbReference>
<keyword evidence="8" id="KW-1185">Reference proteome</keyword>
<evidence type="ECO:0000256" key="2">
    <source>
        <dbReference type="ARBA" id="ARBA00023125"/>
    </source>
</evidence>
<feature type="region of interest" description="Disordered" evidence="5">
    <location>
        <begin position="171"/>
        <end position="224"/>
    </location>
</feature>
<feature type="domain" description="HTH tetR-type" evidence="6">
    <location>
        <begin position="30"/>
        <end position="90"/>
    </location>
</feature>
<keyword evidence="1" id="KW-0805">Transcription regulation</keyword>
<evidence type="ECO:0000256" key="5">
    <source>
        <dbReference type="SAM" id="MobiDB-lite"/>
    </source>
</evidence>
<dbReference type="PANTHER" id="PTHR30055">
    <property type="entry name" value="HTH-TYPE TRANSCRIPTIONAL REGULATOR RUTR"/>
    <property type="match status" value="1"/>
</dbReference>